<keyword evidence="1" id="KW-0812">Transmembrane</keyword>
<keyword evidence="1" id="KW-0472">Membrane</keyword>
<evidence type="ECO:0000256" key="1">
    <source>
        <dbReference type="SAM" id="Phobius"/>
    </source>
</evidence>
<sequence>MDSLRSLTRELSRRAQREEDKGGYTAIPIGLKVSLTQVVLRRIALIFIALALCIFFILSSARARLSSAVNPTSWRVRPANLPRTRVGPRRSPSLYHGRGCNASELIAAVARSRIREDGASRTEHEPPAGRGPSEFDLDAFTFSFDLDGCPAPHIFSPAETCDLLSAFGGVYTRGDSLMRQFAQGVFLLLANSFDLMRVPMRKCVGEGIFTQGKACKGYSVFDSAELRTVCGKEDEPFAIYDQFWGFGKEANTSASFLLDKYRTYVDALPERRRRYSPIFVLGVGIHSAWNVRETLDLHLAPFLAQTSSATATPRPLTFFSGYPAVPANKPPTYLPRQGAANTRQYNADVRELLDNVSPGEPSEGAWTMLEWYNVTDGAHSFDGTHYGFQVAMERAQVFLNVLDTVWGEVVAQGGLVDETILGSV</sequence>
<dbReference type="OMA" id="KIWHATH"/>
<dbReference type="GeneID" id="28978664"/>
<proteinExistence type="predicted"/>
<dbReference type="Proteomes" id="UP000053890">
    <property type="component" value="Unassembled WGS sequence"/>
</dbReference>
<dbReference type="RefSeq" id="XP_018268064.1">
    <property type="nucleotide sequence ID" value="XM_018418216.1"/>
</dbReference>
<reference evidence="2 3" key="1">
    <citation type="journal article" date="2015" name="Front. Microbiol.">
        <title>Genome sequence of the plant growth promoting endophytic yeast Rhodotorula graminis WP1.</title>
        <authorList>
            <person name="Firrincieli A."/>
            <person name="Otillar R."/>
            <person name="Salamov A."/>
            <person name="Schmutz J."/>
            <person name="Khan Z."/>
            <person name="Redman R.S."/>
            <person name="Fleck N.D."/>
            <person name="Lindquist E."/>
            <person name="Grigoriev I.V."/>
            <person name="Doty S.L."/>
        </authorList>
    </citation>
    <scope>NUCLEOTIDE SEQUENCE [LARGE SCALE GENOMIC DNA]</scope>
    <source>
        <strain evidence="2 3">WP1</strain>
    </source>
</reference>
<evidence type="ECO:0000313" key="3">
    <source>
        <dbReference type="Proteomes" id="UP000053890"/>
    </source>
</evidence>
<keyword evidence="1" id="KW-1133">Transmembrane helix</keyword>
<feature type="transmembrane region" description="Helical" evidence="1">
    <location>
        <begin position="39"/>
        <end position="58"/>
    </location>
</feature>
<name>A0A0P9EXY1_RHOGW</name>
<keyword evidence="3" id="KW-1185">Reference proteome</keyword>
<gene>
    <name evidence="2" type="ORF">RHOBADRAFT_56151</name>
</gene>
<organism evidence="2 3">
    <name type="scientific">Rhodotorula graminis (strain WP1)</name>
    <dbReference type="NCBI Taxonomy" id="578459"/>
    <lineage>
        <taxon>Eukaryota</taxon>
        <taxon>Fungi</taxon>
        <taxon>Dikarya</taxon>
        <taxon>Basidiomycota</taxon>
        <taxon>Pucciniomycotina</taxon>
        <taxon>Microbotryomycetes</taxon>
        <taxon>Sporidiobolales</taxon>
        <taxon>Sporidiobolaceae</taxon>
        <taxon>Rhodotorula</taxon>
    </lineage>
</organism>
<dbReference type="AlphaFoldDB" id="A0A0P9EXY1"/>
<accession>A0A0P9EXY1</accession>
<dbReference type="OrthoDB" id="2520872at2759"/>
<protein>
    <submittedName>
        <fullName evidence="2">Uncharacterized protein</fullName>
    </submittedName>
</protein>
<dbReference type="EMBL" id="KQ474089">
    <property type="protein sequence ID" value="KPV72015.1"/>
    <property type="molecule type" value="Genomic_DNA"/>
</dbReference>
<evidence type="ECO:0000313" key="2">
    <source>
        <dbReference type="EMBL" id="KPV72015.1"/>
    </source>
</evidence>